<feature type="repeat" description="WD" evidence="1">
    <location>
        <begin position="425"/>
        <end position="456"/>
    </location>
</feature>
<dbReference type="PROSITE" id="PS50082">
    <property type="entry name" value="WD_REPEATS_2"/>
    <property type="match status" value="1"/>
</dbReference>
<dbReference type="SMART" id="SM00320">
    <property type="entry name" value="WD40"/>
    <property type="match status" value="3"/>
</dbReference>
<dbReference type="OrthoDB" id="10260946at2759"/>
<dbReference type="GO" id="GO:0016226">
    <property type="term" value="P:iron-sulfur cluster assembly"/>
    <property type="evidence" value="ECO:0007669"/>
    <property type="project" value="TreeGrafter"/>
</dbReference>
<proteinExistence type="predicted"/>
<protein>
    <submittedName>
        <fullName evidence="2">Uncharacterized protein</fullName>
    </submittedName>
</protein>
<dbReference type="EMBL" id="CAJJDP010000120">
    <property type="protein sequence ID" value="CAD8199959.1"/>
    <property type="molecule type" value="Genomic_DNA"/>
</dbReference>
<evidence type="ECO:0000256" key="1">
    <source>
        <dbReference type="PROSITE-ProRule" id="PRU00221"/>
    </source>
</evidence>
<dbReference type="PROSITE" id="PS50294">
    <property type="entry name" value="WD_REPEATS_REGION"/>
    <property type="match status" value="1"/>
</dbReference>
<dbReference type="InterPro" id="IPR001680">
    <property type="entry name" value="WD40_rpt"/>
</dbReference>
<organism evidence="2 3">
    <name type="scientific">Paramecium octaurelia</name>
    <dbReference type="NCBI Taxonomy" id="43137"/>
    <lineage>
        <taxon>Eukaryota</taxon>
        <taxon>Sar</taxon>
        <taxon>Alveolata</taxon>
        <taxon>Ciliophora</taxon>
        <taxon>Intramacronucleata</taxon>
        <taxon>Oligohymenophorea</taxon>
        <taxon>Peniculida</taxon>
        <taxon>Parameciidae</taxon>
        <taxon>Paramecium</taxon>
    </lineage>
</organism>
<dbReference type="AlphaFoldDB" id="A0A8S1XGJ6"/>
<keyword evidence="1" id="KW-0853">WD repeat</keyword>
<dbReference type="Pfam" id="PF00400">
    <property type="entry name" value="WD40"/>
    <property type="match status" value="2"/>
</dbReference>
<dbReference type="Proteomes" id="UP000683925">
    <property type="component" value="Unassembled WGS sequence"/>
</dbReference>
<dbReference type="GO" id="GO:0097361">
    <property type="term" value="C:cytosolic [4Fe-4S] assembly targeting complex"/>
    <property type="evidence" value="ECO:0007669"/>
    <property type="project" value="TreeGrafter"/>
</dbReference>
<evidence type="ECO:0000313" key="2">
    <source>
        <dbReference type="EMBL" id="CAD8199959.1"/>
    </source>
</evidence>
<dbReference type="PANTHER" id="PTHR19920:SF0">
    <property type="entry name" value="CYTOSOLIC IRON-SULFUR PROTEIN ASSEMBLY PROTEIN CIAO1-RELATED"/>
    <property type="match status" value="1"/>
</dbReference>
<comment type="caution">
    <text evidence="2">The sequence shown here is derived from an EMBL/GenBank/DDBJ whole genome shotgun (WGS) entry which is preliminary data.</text>
</comment>
<gene>
    <name evidence="2" type="ORF">POCTA_138.1.T1200220</name>
</gene>
<name>A0A8S1XGJ6_PAROT</name>
<keyword evidence="3" id="KW-1185">Reference proteome</keyword>
<reference evidence="2" key="1">
    <citation type="submission" date="2021-01" db="EMBL/GenBank/DDBJ databases">
        <authorList>
            <consortium name="Genoscope - CEA"/>
            <person name="William W."/>
        </authorList>
    </citation>
    <scope>NUCLEOTIDE SEQUENCE</scope>
</reference>
<evidence type="ECO:0000313" key="3">
    <source>
        <dbReference type="Proteomes" id="UP000683925"/>
    </source>
</evidence>
<accession>A0A8S1XGJ6</accession>
<dbReference type="PANTHER" id="PTHR19920">
    <property type="entry name" value="WD40 PROTEIN CIAO1"/>
    <property type="match status" value="1"/>
</dbReference>
<sequence length="643" mass="75660">MKSEQNKSFVASFNFAVQFPTIFKSFKPNLKFNQKQIFLKKLFWFVELPAQLKFPFSESNLIYCRTILKQFQIYLVKKIFPLEASQIFKFILIAIIKDLANLEFLLQKYFFNCHVTFILDNIKTLLLQGLIIIKIIQIYQILILIELEMQMRCNQADHRNQSIIGVCVDITCPNIRPYCNFCLSFHSKHLHMLTPFDLINEWIQERILQAQDVQKNVHEFKFSIDNLLIQFSPYCNFNIDQIPKLGLSQIDKLVKSLGLIQECEKMLFRQLDQSIQQVQQIVLEILKTLKNQTNIIKNDIIQISYTTGQFIQEQPKNQDILKPNISPISYEIMNKNSIKQKEFSLAVAVNKECSIVAAGCEKLIKIYEFGLGTLRQIQILNKHQVDVTTLYLMKKSNQLISGDKLGTILIWLSDNNNEWICSSTLLKHNDRINCLIMNNDEDIIISSSSDYTIKFWVKQIEWVCLQTITDHKDCVYQLSLNDKQNKVISCGCDQLILVIEYSQFYEQWMVIQTIKVDCYGYRLCFINDHLFTFQPKKSNVMYIYDMNNESNQFKQTKHIAVNQGQDNTIFFPKQYIKSKQLLVCKHGRYINLIRMTDNHQFTVEQSIQFDSDMLFGYMTDDGQYLITWDISSKEIQIRRTIQQ</sequence>